<dbReference type="Gene3D" id="1.10.357.10">
    <property type="entry name" value="Tetracycline Repressor, domain 2"/>
    <property type="match status" value="1"/>
</dbReference>
<evidence type="ECO:0000256" key="1">
    <source>
        <dbReference type="ARBA" id="ARBA00023015"/>
    </source>
</evidence>
<protein>
    <submittedName>
        <fullName evidence="6">TetR/AcrR family transcriptional regulator</fullName>
    </submittedName>
</protein>
<dbReference type="PANTHER" id="PTHR30055">
    <property type="entry name" value="HTH-TYPE TRANSCRIPTIONAL REGULATOR RUTR"/>
    <property type="match status" value="1"/>
</dbReference>
<keyword evidence="7" id="KW-1185">Reference proteome</keyword>
<comment type="caution">
    <text evidence="6">The sequence shown here is derived from an EMBL/GenBank/DDBJ whole genome shotgun (WGS) entry which is preliminary data.</text>
</comment>
<evidence type="ECO:0000256" key="2">
    <source>
        <dbReference type="ARBA" id="ARBA00023125"/>
    </source>
</evidence>
<evidence type="ECO:0000313" key="6">
    <source>
        <dbReference type="EMBL" id="GAA2734004.1"/>
    </source>
</evidence>
<evidence type="ECO:0000256" key="4">
    <source>
        <dbReference type="PROSITE-ProRule" id="PRU00335"/>
    </source>
</evidence>
<proteinExistence type="predicted"/>
<dbReference type="PRINTS" id="PR00455">
    <property type="entry name" value="HTHTETR"/>
</dbReference>
<dbReference type="PANTHER" id="PTHR30055:SF234">
    <property type="entry name" value="HTH-TYPE TRANSCRIPTIONAL REGULATOR BETI"/>
    <property type="match status" value="1"/>
</dbReference>
<keyword evidence="3" id="KW-0804">Transcription</keyword>
<feature type="domain" description="HTH tetR-type" evidence="5">
    <location>
        <begin position="11"/>
        <end position="70"/>
    </location>
</feature>
<dbReference type="EMBL" id="BAAARN010000001">
    <property type="protein sequence ID" value="GAA2734004.1"/>
    <property type="molecule type" value="Genomic_DNA"/>
</dbReference>
<dbReference type="RefSeq" id="WP_344191410.1">
    <property type="nucleotide sequence ID" value="NZ_BAAARN010000001.1"/>
</dbReference>
<evidence type="ECO:0000313" key="7">
    <source>
        <dbReference type="Proteomes" id="UP001501326"/>
    </source>
</evidence>
<dbReference type="InterPro" id="IPR050109">
    <property type="entry name" value="HTH-type_TetR-like_transc_reg"/>
</dbReference>
<feature type="DNA-binding region" description="H-T-H motif" evidence="4">
    <location>
        <begin position="33"/>
        <end position="52"/>
    </location>
</feature>
<keyword evidence="1" id="KW-0805">Transcription regulation</keyword>
<dbReference type="InterPro" id="IPR009057">
    <property type="entry name" value="Homeodomain-like_sf"/>
</dbReference>
<name>A0ABN3UJE3_9MICO</name>
<dbReference type="SUPFAM" id="SSF46689">
    <property type="entry name" value="Homeodomain-like"/>
    <property type="match status" value="1"/>
</dbReference>
<accession>A0ABN3UJE3</accession>
<keyword evidence="2 4" id="KW-0238">DNA-binding</keyword>
<evidence type="ECO:0000256" key="3">
    <source>
        <dbReference type="ARBA" id="ARBA00023163"/>
    </source>
</evidence>
<dbReference type="InterPro" id="IPR036271">
    <property type="entry name" value="Tet_transcr_reg_TetR-rel_C_sf"/>
</dbReference>
<evidence type="ECO:0000259" key="5">
    <source>
        <dbReference type="PROSITE" id="PS50977"/>
    </source>
</evidence>
<dbReference type="PROSITE" id="PS50977">
    <property type="entry name" value="HTH_TETR_2"/>
    <property type="match status" value="1"/>
</dbReference>
<dbReference type="Pfam" id="PF00440">
    <property type="entry name" value="TetR_N"/>
    <property type="match status" value="1"/>
</dbReference>
<sequence length="223" mass="24362">MTSPPLRADAEANRARLVKAAQEVFSEQGVSAPLTEVAARAGVGIATLYRRFPDRSDLVAEAFQDVETRYAASADAALAEPDPWLAFAGLVERMAALQAENRGFAHLVQSFPSTGSADRRGRSSRREAGYRKVVQVIDRAVGARVLREDFSPEDLPVLTFAVAGIIETTRDDLPEAWRRHVQLFLDACRPDAASPLPPAPEPMALQRAMLRAARRRQTRGQSG</sequence>
<dbReference type="InterPro" id="IPR001647">
    <property type="entry name" value="HTH_TetR"/>
</dbReference>
<organism evidence="6 7">
    <name type="scientific">Pedococcus aerophilus</name>
    <dbReference type="NCBI Taxonomy" id="436356"/>
    <lineage>
        <taxon>Bacteria</taxon>
        <taxon>Bacillati</taxon>
        <taxon>Actinomycetota</taxon>
        <taxon>Actinomycetes</taxon>
        <taxon>Micrococcales</taxon>
        <taxon>Intrasporangiaceae</taxon>
        <taxon>Pedococcus</taxon>
    </lineage>
</organism>
<dbReference type="Proteomes" id="UP001501326">
    <property type="component" value="Unassembled WGS sequence"/>
</dbReference>
<reference evidence="6 7" key="1">
    <citation type="journal article" date="2019" name="Int. J. Syst. Evol. Microbiol.">
        <title>The Global Catalogue of Microorganisms (GCM) 10K type strain sequencing project: providing services to taxonomists for standard genome sequencing and annotation.</title>
        <authorList>
            <consortium name="The Broad Institute Genomics Platform"/>
            <consortium name="The Broad Institute Genome Sequencing Center for Infectious Disease"/>
            <person name="Wu L."/>
            <person name="Ma J."/>
        </authorList>
    </citation>
    <scope>NUCLEOTIDE SEQUENCE [LARGE SCALE GENOMIC DNA]</scope>
    <source>
        <strain evidence="6 7">JCM 16378</strain>
    </source>
</reference>
<gene>
    <name evidence="6" type="ORF">GCM10009867_13170</name>
</gene>
<dbReference type="SUPFAM" id="SSF48498">
    <property type="entry name" value="Tetracyclin repressor-like, C-terminal domain"/>
    <property type="match status" value="1"/>
</dbReference>